<evidence type="ECO:0000313" key="4">
    <source>
        <dbReference type="Proteomes" id="UP001321749"/>
    </source>
</evidence>
<keyword evidence="4" id="KW-1185">Reference proteome</keyword>
<dbReference type="Pfam" id="PF22766">
    <property type="entry name" value="ZW10_C2"/>
    <property type="match status" value="1"/>
</dbReference>
<evidence type="ECO:0000259" key="2">
    <source>
        <dbReference type="Pfam" id="PF22766"/>
    </source>
</evidence>
<dbReference type="PANTHER" id="PTHR12205:SF0">
    <property type="entry name" value="CENTROMERE_KINETOCHORE PROTEIN ZW10 HOMOLOG"/>
    <property type="match status" value="1"/>
</dbReference>
<dbReference type="PANTHER" id="PTHR12205">
    <property type="entry name" value="CENTROMERE/KINETOCHORE PROTEIN ZW10"/>
    <property type="match status" value="1"/>
</dbReference>
<dbReference type="GO" id="GO:0007094">
    <property type="term" value="P:mitotic spindle assembly checkpoint signaling"/>
    <property type="evidence" value="ECO:0007669"/>
    <property type="project" value="TreeGrafter"/>
</dbReference>
<name>A0AAV9HK20_9PEZI</name>
<proteinExistence type="predicted"/>
<feature type="compositionally biased region" description="Basic and acidic residues" evidence="1">
    <location>
        <begin position="481"/>
        <end position="492"/>
    </location>
</feature>
<comment type="caution">
    <text evidence="3">The sequence shown here is derived from an EMBL/GenBank/DDBJ whole genome shotgun (WGS) entry which is preliminary data.</text>
</comment>
<protein>
    <recommendedName>
        <fullName evidence="2">ZW10 C-terminal helical domain-containing protein</fullName>
    </recommendedName>
</protein>
<evidence type="ECO:0000256" key="1">
    <source>
        <dbReference type="SAM" id="MobiDB-lite"/>
    </source>
</evidence>
<dbReference type="EMBL" id="MU865006">
    <property type="protein sequence ID" value="KAK4460703.1"/>
    <property type="molecule type" value="Genomic_DNA"/>
</dbReference>
<evidence type="ECO:0000313" key="3">
    <source>
        <dbReference type="EMBL" id="KAK4460703.1"/>
    </source>
</evidence>
<dbReference type="AlphaFoldDB" id="A0AAV9HK20"/>
<dbReference type="InterPro" id="IPR055148">
    <property type="entry name" value="ZW10_C_2"/>
</dbReference>
<feature type="compositionally biased region" description="Polar residues" evidence="1">
    <location>
        <begin position="415"/>
        <end position="425"/>
    </location>
</feature>
<accession>A0AAV9HK20</accession>
<dbReference type="Proteomes" id="UP001321749">
    <property type="component" value="Unassembled WGS sequence"/>
</dbReference>
<dbReference type="Gene3D" id="1.10.357.150">
    <property type="match status" value="1"/>
</dbReference>
<dbReference type="GO" id="GO:0005737">
    <property type="term" value="C:cytoplasm"/>
    <property type="evidence" value="ECO:0007669"/>
    <property type="project" value="GOC"/>
</dbReference>
<dbReference type="GO" id="GO:1990423">
    <property type="term" value="C:RZZ complex"/>
    <property type="evidence" value="ECO:0007669"/>
    <property type="project" value="TreeGrafter"/>
</dbReference>
<reference evidence="3" key="2">
    <citation type="submission" date="2023-06" db="EMBL/GenBank/DDBJ databases">
        <authorList>
            <consortium name="Lawrence Berkeley National Laboratory"/>
            <person name="Mondo S.J."/>
            <person name="Hensen N."/>
            <person name="Bonometti L."/>
            <person name="Westerberg I."/>
            <person name="Brannstrom I.O."/>
            <person name="Guillou S."/>
            <person name="Cros-Aarteil S."/>
            <person name="Calhoun S."/>
            <person name="Haridas S."/>
            <person name="Kuo A."/>
            <person name="Pangilinan J."/>
            <person name="Riley R."/>
            <person name="Labutti K."/>
            <person name="Andreopoulos B."/>
            <person name="Lipzen A."/>
            <person name="Chen C."/>
            <person name="Yanf M."/>
            <person name="Daum C."/>
            <person name="Ng V."/>
            <person name="Clum A."/>
            <person name="Steindorff A."/>
            <person name="Ohm R."/>
            <person name="Martin F."/>
            <person name="Silar P."/>
            <person name="Natvig D."/>
            <person name="Lalanne C."/>
            <person name="Gautier V."/>
            <person name="Ament-Velasquez S.L."/>
            <person name="Kruys A."/>
            <person name="Hutchinson M.I."/>
            <person name="Powell A.J."/>
            <person name="Barry K."/>
            <person name="Miller A.N."/>
            <person name="Grigoriev I.V."/>
            <person name="Debuchy R."/>
            <person name="Gladieux P."/>
            <person name="Thoren M.H."/>
            <person name="Johannesson H."/>
        </authorList>
    </citation>
    <scope>NUCLEOTIDE SEQUENCE</scope>
    <source>
        <strain evidence="3">PSN324</strain>
    </source>
</reference>
<gene>
    <name evidence="3" type="ORF">QBC42DRAFT_347806</name>
</gene>
<feature type="domain" description="ZW10 C-terminal helical" evidence="2">
    <location>
        <begin position="691"/>
        <end position="826"/>
    </location>
</feature>
<dbReference type="GO" id="GO:0006888">
    <property type="term" value="P:endoplasmic reticulum to Golgi vesicle-mediated transport"/>
    <property type="evidence" value="ECO:0007669"/>
    <property type="project" value="TreeGrafter"/>
</dbReference>
<dbReference type="InterPro" id="IPR046362">
    <property type="entry name" value="Zw10/DSL1_C_sf"/>
</dbReference>
<feature type="region of interest" description="Disordered" evidence="1">
    <location>
        <begin position="415"/>
        <end position="527"/>
    </location>
</feature>
<sequence>MATAVQDAPAAQVAQALVDFSLSGAFPEEDVSSLRIDPAVLPEAIKALANAKAALQAEIHAINEETADDVKVWQENAQSVQDDMLRSKALANAILKSSEAPAVSGKAVHEAEAKAEFLVRELSYSAQVQEALRGIRTVNQTLDQVEQARDERRILDALHLLEKSWKQLDALPVSKSSRAVKLLDIRAFELKSDVHDVFDRVWKMLVHVDVGTQKVLISSSREDEPMTLADAVIGLQAYKEVDQRMEQLWKDLNDAIFIPRMDINSETLPAIHVQDNELQAHGSVDKSVESLFKDLEKVFAFLIQRLPSDLVETISSTLLPEVIHRITSVWLDSAVPASLRDMDRFKEIISLAKSFCGTLKSLGFSNLGDLQEWTESAPRVWLSKCRESALDTVRTKLSKGLGTTTQVEKIEKQMVSKSEGQQLTANGAAVDDDHGWGDAWDDGEETAAAAADDDPINKPAEGGEDDGADAWGWGDEATEDQQPKEADKKGNADEEDDPTAAWGWGDDGMEEEPQGESKPKESSTQTREMTLKEAYTISSTPQEIFDLISAIAEDGAALTEDKYANSPVASAAAGLFNLPTLVLAMFRAISPYYYSPKTGGNMYLYNDAIYLAEKLADFAAAWKSRTDISKRAQSMLRLDNDIKSLQAFANRAYTNEIGIQKTVLRDQLGGEQNLIHQDDTESSVSVASSLVRSLATAWEPILARSVWQQAVGSLVDAVASKIISDVMDLASIGQDEAYNIAKLISSVEELDDLFLSPGSKVPSTAQFASLWLRLKYLSEVLQSNLRDVRFLWMEGELSLYFTVEEVVDLVNASFEDNARTREVIREIRGHPNPKG</sequence>
<organism evidence="3 4">
    <name type="scientific">Cladorrhinum samala</name>
    <dbReference type="NCBI Taxonomy" id="585594"/>
    <lineage>
        <taxon>Eukaryota</taxon>
        <taxon>Fungi</taxon>
        <taxon>Dikarya</taxon>
        <taxon>Ascomycota</taxon>
        <taxon>Pezizomycotina</taxon>
        <taxon>Sordariomycetes</taxon>
        <taxon>Sordariomycetidae</taxon>
        <taxon>Sordariales</taxon>
        <taxon>Podosporaceae</taxon>
        <taxon>Cladorrhinum</taxon>
    </lineage>
</organism>
<reference evidence="3" key="1">
    <citation type="journal article" date="2023" name="Mol. Phylogenet. Evol.">
        <title>Genome-scale phylogeny and comparative genomics of the fungal order Sordariales.</title>
        <authorList>
            <person name="Hensen N."/>
            <person name="Bonometti L."/>
            <person name="Westerberg I."/>
            <person name="Brannstrom I.O."/>
            <person name="Guillou S."/>
            <person name="Cros-Aarteil S."/>
            <person name="Calhoun S."/>
            <person name="Haridas S."/>
            <person name="Kuo A."/>
            <person name="Mondo S."/>
            <person name="Pangilinan J."/>
            <person name="Riley R."/>
            <person name="LaButti K."/>
            <person name="Andreopoulos B."/>
            <person name="Lipzen A."/>
            <person name="Chen C."/>
            <person name="Yan M."/>
            <person name="Daum C."/>
            <person name="Ng V."/>
            <person name="Clum A."/>
            <person name="Steindorff A."/>
            <person name="Ohm R.A."/>
            <person name="Martin F."/>
            <person name="Silar P."/>
            <person name="Natvig D.O."/>
            <person name="Lalanne C."/>
            <person name="Gautier V."/>
            <person name="Ament-Velasquez S.L."/>
            <person name="Kruys A."/>
            <person name="Hutchinson M.I."/>
            <person name="Powell A.J."/>
            <person name="Barry K."/>
            <person name="Miller A.N."/>
            <person name="Grigoriev I.V."/>
            <person name="Debuchy R."/>
            <person name="Gladieux P."/>
            <person name="Hiltunen Thoren M."/>
            <person name="Johannesson H."/>
        </authorList>
    </citation>
    <scope>NUCLEOTIDE SEQUENCE</scope>
    <source>
        <strain evidence="3">PSN324</strain>
    </source>
</reference>